<evidence type="ECO:0000313" key="2">
    <source>
        <dbReference type="EMBL" id="ACZ41619.1"/>
    </source>
</evidence>
<name>D1CFB3_THET1</name>
<reference evidence="3" key="1">
    <citation type="journal article" date="2010" name="Stand. Genomic Sci.">
        <title>Complete genome sequence of 'Thermobaculum terrenum' type strain (YNP1).</title>
        <authorList>
            <person name="Kiss H."/>
            <person name="Cleland D."/>
            <person name="Lapidus A."/>
            <person name="Lucas S."/>
            <person name="Glavina Del Rio T."/>
            <person name="Nolan M."/>
            <person name="Tice H."/>
            <person name="Han C."/>
            <person name="Goodwin L."/>
            <person name="Pitluck S."/>
            <person name="Liolios K."/>
            <person name="Ivanova N."/>
            <person name="Mavromatis K."/>
            <person name="Ovchinnikova G."/>
            <person name="Pati A."/>
            <person name="Chen A."/>
            <person name="Palaniappan K."/>
            <person name="Land M."/>
            <person name="Hauser L."/>
            <person name="Chang Y."/>
            <person name="Jeffries C."/>
            <person name="Lu M."/>
            <person name="Brettin T."/>
            <person name="Detter J."/>
            <person name="Goker M."/>
            <person name="Tindall B."/>
            <person name="Beck B."/>
            <person name="McDermott T."/>
            <person name="Woyke T."/>
            <person name="Bristow J."/>
            <person name="Eisen J."/>
            <person name="Markowitz V."/>
            <person name="Hugenholtz P."/>
            <person name="Kyrpides N."/>
            <person name="Klenk H."/>
            <person name="Cheng J."/>
        </authorList>
    </citation>
    <scope>NUCLEOTIDE SEQUENCE [LARGE SCALE GENOMIC DNA]</scope>
    <source>
        <strain evidence="3">ATCC BAA-798 / YNP1</strain>
    </source>
</reference>
<evidence type="ECO:0000256" key="1">
    <source>
        <dbReference type="SAM" id="Phobius"/>
    </source>
</evidence>
<dbReference type="AlphaFoldDB" id="D1CFB3"/>
<gene>
    <name evidence="2" type="ordered locus">Tter_0702</name>
</gene>
<evidence type="ECO:0000313" key="3">
    <source>
        <dbReference type="Proteomes" id="UP000000323"/>
    </source>
</evidence>
<keyword evidence="1" id="KW-0472">Membrane</keyword>
<keyword evidence="3" id="KW-1185">Reference proteome</keyword>
<organism evidence="2 3">
    <name type="scientific">Thermobaculum terrenum (strain ATCC BAA-798 / CCMEE 7001 / YNP1)</name>
    <dbReference type="NCBI Taxonomy" id="525904"/>
    <lineage>
        <taxon>Bacteria</taxon>
        <taxon>Bacillati</taxon>
        <taxon>Chloroflexota</taxon>
        <taxon>Chloroflexia</taxon>
        <taxon>Candidatus Thermobaculales</taxon>
        <taxon>Candidatus Thermobaculaceae</taxon>
        <taxon>Thermobaculum</taxon>
    </lineage>
</organism>
<dbReference type="HOGENOM" id="CLU_2482293_0_0_0"/>
<dbReference type="KEGG" id="ttr:Tter_0702"/>
<dbReference type="Proteomes" id="UP000000323">
    <property type="component" value="Chromosome 1"/>
</dbReference>
<dbReference type="EMBL" id="CP001825">
    <property type="protein sequence ID" value="ACZ41619.1"/>
    <property type="molecule type" value="Genomic_DNA"/>
</dbReference>
<feature type="transmembrane region" description="Helical" evidence="1">
    <location>
        <begin position="52"/>
        <end position="77"/>
    </location>
</feature>
<accession>D1CFB3</accession>
<keyword evidence="1" id="KW-1133">Transmembrane helix</keyword>
<proteinExistence type="predicted"/>
<protein>
    <submittedName>
        <fullName evidence="2">Uncharacterized protein</fullName>
    </submittedName>
</protein>
<feature type="transmembrane region" description="Helical" evidence="1">
    <location>
        <begin position="7"/>
        <end position="26"/>
    </location>
</feature>
<keyword evidence="1" id="KW-0812">Transmembrane</keyword>
<sequence length="87" mass="9663">MRRNWADVVLESCTIFVLVMALSYLGRSKFRDLVLDLGWLSSHGPTKAFAEWYIATPGHAAISCLVIAVAISSLYILSQLMIFKAKS</sequence>